<dbReference type="Pfam" id="PF01370">
    <property type="entry name" value="Epimerase"/>
    <property type="match status" value="1"/>
</dbReference>
<name>A0A3B7MW31_9BACT</name>
<reference evidence="2 3" key="1">
    <citation type="submission" date="2018-09" db="EMBL/GenBank/DDBJ databases">
        <title>Genome sequencing of strain 6GH32-13.</title>
        <authorList>
            <person name="Weon H.-Y."/>
            <person name="Heo J."/>
            <person name="Kwon S.-W."/>
        </authorList>
    </citation>
    <scope>NUCLEOTIDE SEQUENCE [LARGE SCALE GENOMIC DNA]</scope>
    <source>
        <strain evidence="2 3">5GH32-13</strain>
    </source>
</reference>
<dbReference type="InterPro" id="IPR001509">
    <property type="entry name" value="Epimerase_deHydtase"/>
</dbReference>
<dbReference type="RefSeq" id="WP_119054658.1">
    <property type="nucleotide sequence ID" value="NZ_CP032157.1"/>
</dbReference>
<gene>
    <name evidence="2" type="ORF">D3H65_25535</name>
</gene>
<dbReference type="Proteomes" id="UP000263900">
    <property type="component" value="Chromosome"/>
</dbReference>
<dbReference type="GO" id="GO:0005737">
    <property type="term" value="C:cytoplasm"/>
    <property type="evidence" value="ECO:0007669"/>
    <property type="project" value="TreeGrafter"/>
</dbReference>
<sequence>MKKILITGANGFLGSNLTREFFRLGYQVKIFVRPGADLRGLSGIPVEISYGRIDSPGQVSKAVEDCHIVIHAASITDQWGVGFEEYERINFKGTKYMVDACLQHKVERLIHVSTANTIEPGSKKQPATELNGFSLFKANSGYINTKYLAQQYVLEQVQARQLPAIIVNPTFIIGPHDFKPSSGKLLLYGLHKKLLWYPPGGKNFVYVNDVCQGIINALDMGKTGSCYLLAGHNLTYREFFSLLNSISKEKQLMIRIPALLLKLAGMMGSLKAILTGKPGRLTWSAAYLLCLDNYYSGKKAETELQVKYTPMETSVANAWVWFKENEYC</sequence>
<dbReference type="KEGG" id="pseg:D3H65_25535"/>
<dbReference type="Gene3D" id="3.40.50.720">
    <property type="entry name" value="NAD(P)-binding Rossmann-like Domain"/>
    <property type="match status" value="1"/>
</dbReference>
<dbReference type="SUPFAM" id="SSF51735">
    <property type="entry name" value="NAD(P)-binding Rossmann-fold domains"/>
    <property type="match status" value="1"/>
</dbReference>
<dbReference type="EMBL" id="CP032157">
    <property type="protein sequence ID" value="AXY78782.1"/>
    <property type="molecule type" value="Genomic_DNA"/>
</dbReference>
<dbReference type="InterPro" id="IPR036291">
    <property type="entry name" value="NAD(P)-bd_dom_sf"/>
</dbReference>
<dbReference type="AlphaFoldDB" id="A0A3B7MW31"/>
<evidence type="ECO:0000313" key="2">
    <source>
        <dbReference type="EMBL" id="AXY78782.1"/>
    </source>
</evidence>
<dbReference type="GO" id="GO:0004029">
    <property type="term" value="F:aldehyde dehydrogenase (NAD+) activity"/>
    <property type="evidence" value="ECO:0007669"/>
    <property type="project" value="TreeGrafter"/>
</dbReference>
<dbReference type="InterPro" id="IPR051783">
    <property type="entry name" value="NAD(P)-dependent_oxidoreduct"/>
</dbReference>
<dbReference type="PANTHER" id="PTHR48079">
    <property type="entry name" value="PROTEIN YEEZ"/>
    <property type="match status" value="1"/>
</dbReference>
<proteinExistence type="predicted"/>
<protein>
    <submittedName>
        <fullName evidence="2">NAD-dependent epimerase/dehydratase family protein</fullName>
    </submittedName>
</protein>
<evidence type="ECO:0000259" key="1">
    <source>
        <dbReference type="Pfam" id="PF01370"/>
    </source>
</evidence>
<accession>A0A3B7MW31</accession>
<keyword evidence="3" id="KW-1185">Reference proteome</keyword>
<dbReference type="OrthoDB" id="9803111at2"/>
<dbReference type="PANTHER" id="PTHR48079:SF6">
    <property type="entry name" value="NAD(P)-BINDING DOMAIN-CONTAINING PROTEIN-RELATED"/>
    <property type="match status" value="1"/>
</dbReference>
<feature type="domain" description="NAD-dependent epimerase/dehydratase" evidence="1">
    <location>
        <begin position="4"/>
        <end position="224"/>
    </location>
</feature>
<evidence type="ECO:0000313" key="3">
    <source>
        <dbReference type="Proteomes" id="UP000263900"/>
    </source>
</evidence>
<organism evidence="2 3">
    <name type="scientific">Paraflavitalea soli</name>
    <dbReference type="NCBI Taxonomy" id="2315862"/>
    <lineage>
        <taxon>Bacteria</taxon>
        <taxon>Pseudomonadati</taxon>
        <taxon>Bacteroidota</taxon>
        <taxon>Chitinophagia</taxon>
        <taxon>Chitinophagales</taxon>
        <taxon>Chitinophagaceae</taxon>
        <taxon>Paraflavitalea</taxon>
    </lineage>
</organism>